<name>A0A366JJE4_CYTFI</name>
<dbReference type="EMBL" id="QNSF01000025">
    <property type="protein sequence ID" value="RBP86546.1"/>
    <property type="molecule type" value="Genomic_DNA"/>
</dbReference>
<accession>A0A366JJE4</accession>
<dbReference type="Proteomes" id="UP000252731">
    <property type="component" value="Unassembled WGS sequence"/>
</dbReference>
<sequence>MEKQMISVLVFAVALTTLKYYKTYIGVSR</sequence>
<evidence type="ECO:0000313" key="1">
    <source>
        <dbReference type="EMBL" id="RBP86546.1"/>
    </source>
</evidence>
<proteinExistence type="predicted"/>
<protein>
    <submittedName>
        <fullName evidence="1">Uncharacterized protein</fullName>
    </submittedName>
</protein>
<organism evidence="1 2">
    <name type="scientific">Cytobacillus firmus</name>
    <name type="common">Bacillus firmus</name>
    <dbReference type="NCBI Taxonomy" id="1399"/>
    <lineage>
        <taxon>Bacteria</taxon>
        <taxon>Bacillati</taxon>
        <taxon>Bacillota</taxon>
        <taxon>Bacilli</taxon>
        <taxon>Bacillales</taxon>
        <taxon>Bacillaceae</taxon>
        <taxon>Cytobacillus</taxon>
    </lineage>
</organism>
<comment type="caution">
    <text evidence="1">The sequence shown here is derived from an EMBL/GenBank/DDBJ whole genome shotgun (WGS) entry which is preliminary data.</text>
</comment>
<dbReference type="AlphaFoldDB" id="A0A366JJE4"/>
<reference evidence="1 2" key="1">
    <citation type="submission" date="2018-06" db="EMBL/GenBank/DDBJ databases">
        <title>Freshwater and sediment microbial communities from various areas in North America, analyzing microbe dynamics in response to fracking.</title>
        <authorList>
            <person name="Lamendella R."/>
        </authorList>
    </citation>
    <scope>NUCLEOTIDE SEQUENCE [LARGE SCALE GENOMIC DNA]</scope>
    <source>
        <strain evidence="1 2">14_TX</strain>
    </source>
</reference>
<evidence type="ECO:0000313" key="2">
    <source>
        <dbReference type="Proteomes" id="UP000252731"/>
    </source>
</evidence>
<keyword evidence="2" id="KW-1185">Reference proteome</keyword>
<gene>
    <name evidence="1" type="ORF">DFO70_12513</name>
</gene>